<dbReference type="InterPro" id="IPR000408">
    <property type="entry name" value="Reg_chr_condens"/>
</dbReference>
<dbReference type="EMBL" id="SOCP01000001">
    <property type="protein sequence ID" value="TDV57604.1"/>
    <property type="molecule type" value="Genomic_DNA"/>
</dbReference>
<feature type="chain" id="PRO_5020195403" evidence="1">
    <location>
        <begin position="27"/>
        <end position="780"/>
    </location>
</feature>
<reference evidence="2 3" key="1">
    <citation type="submission" date="2019-03" db="EMBL/GenBank/DDBJ databases">
        <title>Genomic Encyclopedia of Archaeal and Bacterial Type Strains, Phase II (KMG-II): from individual species to whole genera.</title>
        <authorList>
            <person name="Goeker M."/>
        </authorList>
    </citation>
    <scope>NUCLEOTIDE SEQUENCE [LARGE SCALE GENOMIC DNA]</scope>
    <source>
        <strain evidence="2 3">DSM 45499</strain>
    </source>
</reference>
<comment type="caution">
    <text evidence="2">The sequence shown here is derived from an EMBL/GenBank/DDBJ whole genome shotgun (WGS) entry which is preliminary data.</text>
</comment>
<dbReference type="AlphaFoldDB" id="A0A4R7W4S9"/>
<protein>
    <submittedName>
        <fullName evidence="2">Alpha-tubulin suppressor-like RCC1 family protein</fullName>
    </submittedName>
</protein>
<keyword evidence="1" id="KW-0732">Signal</keyword>
<dbReference type="SUPFAM" id="SSF50985">
    <property type="entry name" value="RCC1/BLIP-II"/>
    <property type="match status" value="2"/>
</dbReference>
<sequence length="780" mass="78752">MRRLFLAALPTFLAAALLTASPPAGAEPAASPAAVDEASTFTPVSPVRVLDTRTGTGFPVGPNTTVGVSLAAHVPETATAVVLNVTGVSPTAPTFVTVFPTLANRPNTSSLNLVAGETRANQVTVTLGAGRIVNLYNDAGNTHLVADLAGYYATGAGAKYTALPANRLTDTRWDGVPVGAGGTLVVDLAGRVPASATAVTFNLTATDVTSTTFVTAWPTGTPRPNASNVNLTAGETRPNLVTVAVGADRKVSLYNNAGSAHLVVDLSGFYTPDYGASFLPLSPTRVLDTRNGTGTGGFSGPVGPGAEIEVWFGDSGLPPTMTGLVLNVTGVAATAATYVTAWGPYRSRGNTSTLNIAPGQTTPNAAVVALAQQPAVRLYNNSGSVHLLADLAGVFAVTGAPCTADCLLAWGDNALDRKLGTAEATFGSPTPTRVAALSGVRAASGGDYHNGYALRTDGTVWAWGNNEAGQLGNGWSVGAAGGFGGGSAAPVPVLGLTEVTAIAGDNWGAYALRSDGSVWAWGSGFYGRLGNGQTEDSAVPVRVTGLTGVVAIASGPITGYALRADGTVWAWGGNGSGEFGNGSEVTQLPVPVQANLTGVTAIASGASNVYAVRTDGTVWAWGSNHTGQLGNGQPCDPATACVAREPVRVSGLTGATAVAAGSDNGYAVREDGTVWAWGASQYGRLGNGVECLPNPATCESRVPVPVSGLDDVTQVASFEFGAYALRADGTVWAWGDNTYRSLGNDDVWNYAAVPVRVTGLTGVSAIAGGWLSGSAVVPTP</sequence>
<feature type="signal peptide" evidence="1">
    <location>
        <begin position="1"/>
        <end position="26"/>
    </location>
</feature>
<organism evidence="2 3">
    <name type="scientific">Actinophytocola oryzae</name>
    <dbReference type="NCBI Taxonomy" id="502181"/>
    <lineage>
        <taxon>Bacteria</taxon>
        <taxon>Bacillati</taxon>
        <taxon>Actinomycetota</taxon>
        <taxon>Actinomycetes</taxon>
        <taxon>Pseudonocardiales</taxon>
        <taxon>Pseudonocardiaceae</taxon>
    </lineage>
</organism>
<gene>
    <name evidence="2" type="ORF">CLV71_101475</name>
</gene>
<dbReference type="RefSeq" id="WP_208297346.1">
    <property type="nucleotide sequence ID" value="NZ_SOCP01000001.1"/>
</dbReference>
<evidence type="ECO:0000313" key="2">
    <source>
        <dbReference type="EMBL" id="TDV57604.1"/>
    </source>
</evidence>
<evidence type="ECO:0000313" key="3">
    <source>
        <dbReference type="Proteomes" id="UP000294927"/>
    </source>
</evidence>
<dbReference type="Pfam" id="PF13540">
    <property type="entry name" value="RCC1_2"/>
    <property type="match status" value="1"/>
</dbReference>
<name>A0A4R7W4S9_9PSEU</name>
<dbReference type="PANTHER" id="PTHR45982">
    <property type="entry name" value="REGULATOR OF CHROMOSOME CONDENSATION"/>
    <property type="match status" value="1"/>
</dbReference>
<dbReference type="Gene3D" id="2.130.10.30">
    <property type="entry name" value="Regulator of chromosome condensation 1/beta-lactamase-inhibitor protein II"/>
    <property type="match status" value="3"/>
</dbReference>
<dbReference type="PROSITE" id="PS50012">
    <property type="entry name" value="RCC1_3"/>
    <property type="match status" value="6"/>
</dbReference>
<proteinExistence type="predicted"/>
<dbReference type="GO" id="GO:0005085">
    <property type="term" value="F:guanyl-nucleotide exchange factor activity"/>
    <property type="evidence" value="ECO:0007669"/>
    <property type="project" value="TreeGrafter"/>
</dbReference>
<dbReference type="PANTHER" id="PTHR45982:SF1">
    <property type="entry name" value="REGULATOR OF CHROMOSOME CONDENSATION"/>
    <property type="match status" value="1"/>
</dbReference>
<keyword evidence="3" id="KW-1185">Reference proteome</keyword>
<dbReference type="InterPro" id="IPR009091">
    <property type="entry name" value="RCC1/BLIP-II"/>
</dbReference>
<dbReference type="Pfam" id="PF00415">
    <property type="entry name" value="RCC1"/>
    <property type="match status" value="5"/>
</dbReference>
<dbReference type="InterPro" id="IPR051553">
    <property type="entry name" value="Ran_GTPase-activating"/>
</dbReference>
<accession>A0A4R7W4S9</accession>
<evidence type="ECO:0000256" key="1">
    <source>
        <dbReference type="SAM" id="SignalP"/>
    </source>
</evidence>
<dbReference type="Proteomes" id="UP000294927">
    <property type="component" value="Unassembled WGS sequence"/>
</dbReference>
<dbReference type="GO" id="GO:0005737">
    <property type="term" value="C:cytoplasm"/>
    <property type="evidence" value="ECO:0007669"/>
    <property type="project" value="TreeGrafter"/>
</dbReference>
<dbReference type="PRINTS" id="PR00633">
    <property type="entry name" value="RCCNDNSATION"/>
</dbReference>